<protein>
    <recommendedName>
        <fullName evidence="1">N-acetyltransferase domain-containing protein</fullName>
    </recommendedName>
</protein>
<evidence type="ECO:0000313" key="2">
    <source>
        <dbReference type="EMBL" id="ETW97722.1"/>
    </source>
</evidence>
<dbReference type="GO" id="GO:0016747">
    <property type="term" value="F:acyltransferase activity, transferring groups other than amino-acyl groups"/>
    <property type="evidence" value="ECO:0007669"/>
    <property type="project" value="InterPro"/>
</dbReference>
<proteinExistence type="predicted"/>
<gene>
    <name evidence="2" type="ORF">ETSY1_21545</name>
</gene>
<dbReference type="SUPFAM" id="SSF55729">
    <property type="entry name" value="Acyl-CoA N-acyltransferases (Nat)"/>
    <property type="match status" value="1"/>
</dbReference>
<feature type="domain" description="N-acetyltransferase" evidence="1">
    <location>
        <begin position="203"/>
        <end position="371"/>
    </location>
</feature>
<dbReference type="EMBL" id="AZHW01000628">
    <property type="protein sequence ID" value="ETW97722.1"/>
    <property type="molecule type" value="Genomic_DNA"/>
</dbReference>
<dbReference type="Gene3D" id="3.40.630.30">
    <property type="match status" value="1"/>
</dbReference>
<keyword evidence="3" id="KW-1185">Reference proteome</keyword>
<organism evidence="2 3">
    <name type="scientific">Entotheonella factor</name>
    <dbReference type="NCBI Taxonomy" id="1429438"/>
    <lineage>
        <taxon>Bacteria</taxon>
        <taxon>Pseudomonadati</taxon>
        <taxon>Nitrospinota/Tectimicrobiota group</taxon>
        <taxon>Candidatus Tectimicrobiota</taxon>
        <taxon>Candidatus Entotheonellia</taxon>
        <taxon>Candidatus Entotheonellales</taxon>
        <taxon>Candidatus Entotheonellaceae</taxon>
        <taxon>Candidatus Entotheonella</taxon>
    </lineage>
</organism>
<dbReference type="AlphaFoldDB" id="W4LIB2"/>
<accession>W4LIB2</accession>
<evidence type="ECO:0000259" key="1">
    <source>
        <dbReference type="PROSITE" id="PS51186"/>
    </source>
</evidence>
<comment type="caution">
    <text evidence="2">The sequence shown here is derived from an EMBL/GenBank/DDBJ whole genome shotgun (WGS) entry which is preliminary data.</text>
</comment>
<dbReference type="InterPro" id="IPR016181">
    <property type="entry name" value="Acyl_CoA_acyltransferase"/>
</dbReference>
<dbReference type="Pfam" id="PF00583">
    <property type="entry name" value="Acetyltransf_1"/>
    <property type="match status" value="1"/>
</dbReference>
<reference evidence="2 3" key="1">
    <citation type="journal article" date="2014" name="Nature">
        <title>An environmental bacterial taxon with a large and distinct metabolic repertoire.</title>
        <authorList>
            <person name="Wilson M.C."/>
            <person name="Mori T."/>
            <person name="Ruckert C."/>
            <person name="Uria A.R."/>
            <person name="Helf M.J."/>
            <person name="Takada K."/>
            <person name="Gernert C."/>
            <person name="Steffens U.A."/>
            <person name="Heycke N."/>
            <person name="Schmitt S."/>
            <person name="Rinke C."/>
            <person name="Helfrich E.J."/>
            <person name="Brachmann A.O."/>
            <person name="Gurgui C."/>
            <person name="Wakimoto T."/>
            <person name="Kracht M."/>
            <person name="Crusemann M."/>
            <person name="Hentschel U."/>
            <person name="Abe I."/>
            <person name="Matsunaga S."/>
            <person name="Kalinowski J."/>
            <person name="Takeyama H."/>
            <person name="Piel J."/>
        </authorList>
    </citation>
    <scope>NUCLEOTIDE SEQUENCE [LARGE SCALE GENOMIC DNA]</scope>
    <source>
        <strain evidence="3">TSY1</strain>
    </source>
</reference>
<name>W4LIB2_ENTF1</name>
<dbReference type="HOGENOM" id="CLU_053649_0_0_7"/>
<sequence length="371" mass="42859">MLRITPLPPRDTKAFLTLPKRIYQGDPNWIPPLMMERKEFLDPRKNPFFQHAKVQLFLARRGQEAVGRMAAIINDVHNDYHKEQAGFFGLFECLSGEEEAASALLQAAEDWLRERRAEFMRGPVSLSTNELDCGLLVEGFETPPVFQSAYNPPVYETYFKAHGLEPCKDLLAYQKHYDPPLPERLAATIERLRARRKVTVRPINMRDLTADVHRITEIYNEAWSANWGFVPITEAEAEHMAKSLKLAIIPELALIAEVDGEPVGCFVAIPDLNPAFKRMQGRLTPWGLVSFLYHRHRTDTVRVAMMGVKRRHRRLGIDLLLLDRVWELAPPKGFRRAELAWVLEDNELMTRAIDQIGAVPYKRYRLYQKNF</sequence>
<dbReference type="InterPro" id="IPR000182">
    <property type="entry name" value="GNAT_dom"/>
</dbReference>
<dbReference type="Proteomes" id="UP000019141">
    <property type="component" value="Unassembled WGS sequence"/>
</dbReference>
<dbReference type="CDD" id="cd04301">
    <property type="entry name" value="NAT_SF"/>
    <property type="match status" value="1"/>
</dbReference>
<dbReference type="PANTHER" id="PTHR41368:SF1">
    <property type="entry name" value="PROTEIN YGHO"/>
    <property type="match status" value="1"/>
</dbReference>
<dbReference type="PROSITE" id="PS51186">
    <property type="entry name" value="GNAT"/>
    <property type="match status" value="1"/>
</dbReference>
<dbReference type="PANTHER" id="PTHR41368">
    <property type="entry name" value="PROTEIN YGHO"/>
    <property type="match status" value="1"/>
</dbReference>
<evidence type="ECO:0000313" key="3">
    <source>
        <dbReference type="Proteomes" id="UP000019141"/>
    </source>
</evidence>
<dbReference type="InterPro" id="IPR039968">
    <property type="entry name" value="BcerS-like"/>
</dbReference>